<comment type="similarity">
    <text evidence="1">Belongs to the snRNP Sm proteins family.</text>
</comment>
<dbReference type="PROSITE" id="PS52002">
    <property type="entry name" value="SM"/>
    <property type="match status" value="1"/>
</dbReference>
<evidence type="ECO:0000256" key="1">
    <source>
        <dbReference type="ARBA" id="ARBA00006850"/>
    </source>
</evidence>
<dbReference type="Pfam" id="PF01423">
    <property type="entry name" value="LSM"/>
    <property type="match status" value="1"/>
</dbReference>
<dbReference type="OrthoDB" id="10263346at2759"/>
<dbReference type="Gene3D" id="2.30.30.100">
    <property type="match status" value="1"/>
</dbReference>
<proteinExistence type="inferred from homology"/>
<dbReference type="InterPro" id="IPR001163">
    <property type="entry name" value="Sm_dom_euk/arc"/>
</dbReference>
<evidence type="ECO:0000256" key="3">
    <source>
        <dbReference type="ARBA" id="ARBA00022884"/>
    </source>
</evidence>
<dbReference type="PANTHER" id="PTHR15588">
    <property type="entry name" value="LSM1"/>
    <property type="match status" value="1"/>
</dbReference>
<dbReference type="GO" id="GO:0006397">
    <property type="term" value="P:mRNA processing"/>
    <property type="evidence" value="ECO:0007669"/>
    <property type="project" value="UniProtKB-KW"/>
</dbReference>
<dbReference type="GO" id="GO:0003729">
    <property type="term" value="F:mRNA binding"/>
    <property type="evidence" value="ECO:0007669"/>
    <property type="project" value="TreeGrafter"/>
</dbReference>
<keyword evidence="6" id="KW-0472">Membrane</keyword>
<feature type="compositionally biased region" description="Basic and acidic residues" evidence="5">
    <location>
        <begin position="87"/>
        <end position="96"/>
    </location>
</feature>
<dbReference type="GO" id="GO:1990726">
    <property type="term" value="C:Lsm1-7-Pat1 complex"/>
    <property type="evidence" value="ECO:0007669"/>
    <property type="project" value="TreeGrafter"/>
</dbReference>
<evidence type="ECO:0000256" key="4">
    <source>
        <dbReference type="ARBA" id="ARBA00023274"/>
    </source>
</evidence>
<comment type="caution">
    <text evidence="8">The sequence shown here is derived from an EMBL/GenBank/DDBJ whole genome shotgun (WGS) entry which is preliminary data.</text>
</comment>
<dbReference type="EMBL" id="ASPP01013114">
    <property type="protein sequence ID" value="ETO19947.1"/>
    <property type="molecule type" value="Genomic_DNA"/>
</dbReference>
<organism evidence="8 9">
    <name type="scientific">Reticulomyxa filosa</name>
    <dbReference type="NCBI Taxonomy" id="46433"/>
    <lineage>
        <taxon>Eukaryota</taxon>
        <taxon>Sar</taxon>
        <taxon>Rhizaria</taxon>
        <taxon>Retaria</taxon>
        <taxon>Foraminifera</taxon>
        <taxon>Monothalamids</taxon>
        <taxon>Reticulomyxidae</taxon>
        <taxon>Reticulomyxa</taxon>
    </lineage>
</organism>
<dbReference type="GO" id="GO:1990904">
    <property type="term" value="C:ribonucleoprotein complex"/>
    <property type="evidence" value="ECO:0007669"/>
    <property type="project" value="UniProtKB-KW"/>
</dbReference>
<feature type="compositionally biased region" description="Gly residues" evidence="5">
    <location>
        <begin position="98"/>
        <end position="119"/>
    </location>
</feature>
<dbReference type="SMART" id="SM00651">
    <property type="entry name" value="Sm"/>
    <property type="match status" value="1"/>
</dbReference>
<feature type="region of interest" description="Disordered" evidence="5">
    <location>
        <begin position="82"/>
        <end position="123"/>
    </location>
</feature>
<keyword evidence="6" id="KW-1133">Transmembrane helix</keyword>
<dbReference type="InterPro" id="IPR047575">
    <property type="entry name" value="Sm"/>
</dbReference>
<keyword evidence="4" id="KW-0687">Ribonucleoprotein</keyword>
<dbReference type="GO" id="GO:0000290">
    <property type="term" value="P:deadenylation-dependent decapping of nuclear-transcribed mRNA"/>
    <property type="evidence" value="ECO:0007669"/>
    <property type="project" value="TreeGrafter"/>
</dbReference>
<keyword evidence="2" id="KW-0507">mRNA processing</keyword>
<protein>
    <submittedName>
        <fullName evidence="8">LSM domain-containing protein</fullName>
    </submittedName>
</protein>
<sequence>MHPYEGTAKGAVVVSDADFGGTAQLQAAHSHKLAQVNMPHELMMWSPQDAKHMDSTVVGLHSHPPHPPPNSGASWWVPELSSSQPLHTHDNDENHLLRGGGGGGGSGGGGGGGGGGGSASVGIATGAEHSQEQMYTAHVVKSSLLGFLDKHSMIILRDGTCYVGIVRTFDQFGNIALENTLCRHYLGKKVFEQFVGVLIIRGDNIVFIAEMDANKEDILIRIDRKEYDKLSAELAKKRDRTMLKYYGKWRYREVVFLREGSGTGGGSYPFKAEEDFAQFNEIFYLSCFGIFLVLAFVFACFFYFCMFFFLTLGAESSKQKKKGKENIELEQQKIFLNEITTLQQKKNKKYDTTNIESFFVIFFLCVFKLSFVKIRKRTFFSYIFVTKPIYYVSHVQLEGHTFFALDLVSNWTWPFSPYYYWTIKKKRKEIKGSEENEALMNMQEFKKTQKYNICYFISGKKNKYSKLLRRKKDQCKESISTFPEMVKIQKKKKKKVNKR</sequence>
<dbReference type="Proteomes" id="UP000023152">
    <property type="component" value="Unassembled WGS sequence"/>
</dbReference>
<dbReference type="AlphaFoldDB" id="X6N3S1"/>
<accession>X6N3S1</accession>
<gene>
    <name evidence="8" type="ORF">RFI_17272</name>
</gene>
<evidence type="ECO:0000259" key="7">
    <source>
        <dbReference type="PROSITE" id="PS52002"/>
    </source>
</evidence>
<evidence type="ECO:0000256" key="5">
    <source>
        <dbReference type="SAM" id="MobiDB-lite"/>
    </source>
</evidence>
<dbReference type="PANTHER" id="PTHR15588:SF8">
    <property type="entry name" value="U6 SNRNA-ASSOCIATED SM-LIKE PROTEIN LSM1"/>
    <property type="match status" value="1"/>
</dbReference>
<dbReference type="InterPro" id="IPR044642">
    <property type="entry name" value="PTHR15588"/>
</dbReference>
<feature type="transmembrane region" description="Helical" evidence="6">
    <location>
        <begin position="355"/>
        <end position="374"/>
    </location>
</feature>
<evidence type="ECO:0000256" key="2">
    <source>
        <dbReference type="ARBA" id="ARBA00022664"/>
    </source>
</evidence>
<reference evidence="8 9" key="1">
    <citation type="journal article" date="2013" name="Curr. Biol.">
        <title>The Genome of the Foraminiferan Reticulomyxa filosa.</title>
        <authorList>
            <person name="Glockner G."/>
            <person name="Hulsmann N."/>
            <person name="Schleicher M."/>
            <person name="Noegel A.A."/>
            <person name="Eichinger L."/>
            <person name="Gallinger C."/>
            <person name="Pawlowski J."/>
            <person name="Sierra R."/>
            <person name="Euteneuer U."/>
            <person name="Pillet L."/>
            <person name="Moustafa A."/>
            <person name="Platzer M."/>
            <person name="Groth M."/>
            <person name="Szafranski K."/>
            <person name="Schliwa M."/>
        </authorList>
    </citation>
    <scope>NUCLEOTIDE SEQUENCE [LARGE SCALE GENOMIC DNA]</scope>
</reference>
<evidence type="ECO:0000313" key="9">
    <source>
        <dbReference type="Proteomes" id="UP000023152"/>
    </source>
</evidence>
<evidence type="ECO:0000313" key="8">
    <source>
        <dbReference type="EMBL" id="ETO19947.1"/>
    </source>
</evidence>
<name>X6N3S1_RETFI</name>
<evidence type="ECO:0000256" key="6">
    <source>
        <dbReference type="SAM" id="Phobius"/>
    </source>
</evidence>
<dbReference type="InterPro" id="IPR010920">
    <property type="entry name" value="LSM_dom_sf"/>
</dbReference>
<keyword evidence="3" id="KW-0694">RNA-binding</keyword>
<dbReference type="GO" id="GO:0000932">
    <property type="term" value="C:P-body"/>
    <property type="evidence" value="ECO:0007669"/>
    <property type="project" value="TreeGrafter"/>
</dbReference>
<keyword evidence="6" id="KW-0812">Transmembrane</keyword>
<feature type="transmembrane region" description="Helical" evidence="6">
    <location>
        <begin position="282"/>
        <end position="312"/>
    </location>
</feature>
<dbReference type="SUPFAM" id="SSF50182">
    <property type="entry name" value="Sm-like ribonucleoproteins"/>
    <property type="match status" value="1"/>
</dbReference>
<keyword evidence="9" id="KW-1185">Reference proteome</keyword>
<feature type="domain" description="Sm" evidence="7">
    <location>
        <begin position="139"/>
        <end position="214"/>
    </location>
</feature>